<gene>
    <name evidence="3" type="ORF">QBC34DRAFT_417602</name>
</gene>
<evidence type="ECO:0000313" key="4">
    <source>
        <dbReference type="Proteomes" id="UP001321760"/>
    </source>
</evidence>
<evidence type="ECO:0000256" key="2">
    <source>
        <dbReference type="ARBA" id="ARBA00023043"/>
    </source>
</evidence>
<name>A0AAV9G4R5_9PEZI</name>
<dbReference type="InterPro" id="IPR050745">
    <property type="entry name" value="Multifunctional_regulatory"/>
</dbReference>
<evidence type="ECO:0008006" key="5">
    <source>
        <dbReference type="Google" id="ProtNLM"/>
    </source>
</evidence>
<organism evidence="3 4">
    <name type="scientific">Podospora aff. communis PSN243</name>
    <dbReference type="NCBI Taxonomy" id="3040156"/>
    <lineage>
        <taxon>Eukaryota</taxon>
        <taxon>Fungi</taxon>
        <taxon>Dikarya</taxon>
        <taxon>Ascomycota</taxon>
        <taxon>Pezizomycotina</taxon>
        <taxon>Sordariomycetes</taxon>
        <taxon>Sordariomycetidae</taxon>
        <taxon>Sordariales</taxon>
        <taxon>Podosporaceae</taxon>
        <taxon>Podospora</taxon>
    </lineage>
</organism>
<dbReference type="SMART" id="SM00248">
    <property type="entry name" value="ANK"/>
    <property type="match status" value="5"/>
</dbReference>
<proteinExistence type="predicted"/>
<reference evidence="3" key="1">
    <citation type="journal article" date="2023" name="Mol. Phylogenet. Evol.">
        <title>Genome-scale phylogeny and comparative genomics of the fungal order Sordariales.</title>
        <authorList>
            <person name="Hensen N."/>
            <person name="Bonometti L."/>
            <person name="Westerberg I."/>
            <person name="Brannstrom I.O."/>
            <person name="Guillou S."/>
            <person name="Cros-Aarteil S."/>
            <person name="Calhoun S."/>
            <person name="Haridas S."/>
            <person name="Kuo A."/>
            <person name="Mondo S."/>
            <person name="Pangilinan J."/>
            <person name="Riley R."/>
            <person name="LaButti K."/>
            <person name="Andreopoulos B."/>
            <person name="Lipzen A."/>
            <person name="Chen C."/>
            <person name="Yan M."/>
            <person name="Daum C."/>
            <person name="Ng V."/>
            <person name="Clum A."/>
            <person name="Steindorff A."/>
            <person name="Ohm R.A."/>
            <person name="Martin F."/>
            <person name="Silar P."/>
            <person name="Natvig D.O."/>
            <person name="Lalanne C."/>
            <person name="Gautier V."/>
            <person name="Ament-Velasquez S.L."/>
            <person name="Kruys A."/>
            <person name="Hutchinson M.I."/>
            <person name="Powell A.J."/>
            <person name="Barry K."/>
            <person name="Miller A.N."/>
            <person name="Grigoriev I.V."/>
            <person name="Debuchy R."/>
            <person name="Gladieux P."/>
            <person name="Hiltunen Thoren M."/>
            <person name="Johannesson H."/>
        </authorList>
    </citation>
    <scope>NUCLEOTIDE SEQUENCE</scope>
    <source>
        <strain evidence="3">PSN243</strain>
    </source>
</reference>
<accession>A0AAV9G4R5</accession>
<dbReference type="PANTHER" id="PTHR24189">
    <property type="entry name" value="MYOTROPHIN"/>
    <property type="match status" value="1"/>
</dbReference>
<evidence type="ECO:0000256" key="1">
    <source>
        <dbReference type="ARBA" id="ARBA00022737"/>
    </source>
</evidence>
<keyword evidence="1" id="KW-0677">Repeat</keyword>
<dbReference type="InterPro" id="IPR036770">
    <property type="entry name" value="Ankyrin_rpt-contain_sf"/>
</dbReference>
<keyword evidence="2" id="KW-0040">ANK repeat</keyword>
<comment type="caution">
    <text evidence="3">The sequence shown here is derived from an EMBL/GenBank/DDBJ whole genome shotgun (WGS) entry which is preliminary data.</text>
</comment>
<keyword evidence="4" id="KW-1185">Reference proteome</keyword>
<protein>
    <recommendedName>
        <fullName evidence="5">Ankyrin</fullName>
    </recommendedName>
</protein>
<dbReference type="PANTHER" id="PTHR24189:SF50">
    <property type="entry name" value="ANKYRIN REPEAT AND SOCS BOX PROTEIN 2"/>
    <property type="match status" value="1"/>
</dbReference>
<evidence type="ECO:0000313" key="3">
    <source>
        <dbReference type="EMBL" id="KAK4443124.1"/>
    </source>
</evidence>
<dbReference type="InterPro" id="IPR002110">
    <property type="entry name" value="Ankyrin_rpt"/>
</dbReference>
<dbReference type="Proteomes" id="UP001321760">
    <property type="component" value="Unassembled WGS sequence"/>
</dbReference>
<dbReference type="Gene3D" id="1.25.40.20">
    <property type="entry name" value="Ankyrin repeat-containing domain"/>
    <property type="match status" value="2"/>
</dbReference>
<reference evidence="3" key="2">
    <citation type="submission" date="2023-05" db="EMBL/GenBank/DDBJ databases">
        <authorList>
            <consortium name="Lawrence Berkeley National Laboratory"/>
            <person name="Steindorff A."/>
            <person name="Hensen N."/>
            <person name="Bonometti L."/>
            <person name="Westerberg I."/>
            <person name="Brannstrom I.O."/>
            <person name="Guillou S."/>
            <person name="Cros-Aarteil S."/>
            <person name="Calhoun S."/>
            <person name="Haridas S."/>
            <person name="Kuo A."/>
            <person name="Mondo S."/>
            <person name="Pangilinan J."/>
            <person name="Riley R."/>
            <person name="Labutti K."/>
            <person name="Andreopoulos B."/>
            <person name="Lipzen A."/>
            <person name="Chen C."/>
            <person name="Yanf M."/>
            <person name="Daum C."/>
            <person name="Ng V."/>
            <person name="Clum A."/>
            <person name="Ohm R."/>
            <person name="Martin F."/>
            <person name="Silar P."/>
            <person name="Natvig D."/>
            <person name="Lalanne C."/>
            <person name="Gautier V."/>
            <person name="Ament-Velasquez S.L."/>
            <person name="Kruys A."/>
            <person name="Hutchinson M.I."/>
            <person name="Powell A.J."/>
            <person name="Barry K."/>
            <person name="Miller A.N."/>
            <person name="Grigoriev I.V."/>
            <person name="Debuchy R."/>
            <person name="Gladieux P."/>
            <person name="Thoren M.H."/>
            <person name="Johannesson H."/>
        </authorList>
    </citation>
    <scope>NUCLEOTIDE SEQUENCE</scope>
    <source>
        <strain evidence="3">PSN243</strain>
    </source>
</reference>
<sequence length="618" mass="69381">MDTALSPIEQLVQELLDVILNLVPLDDTARLARCSKCLHFRLQPVLLENEQRRARAMKWACEKGLNNMIRTLVSCYGASPSLVVLRDRDRYGVPTGTWTLHLAAKHHRVDTFDLLLDLGATLEHHAFRSSTAQAFVTNLCQPENRDTLLYSFLHAGLATQLEQQHRDQMLMTVLISGIGLEKWEDERWPYLEVVRLLLDGGANPNFVQRVNPKTKKESLSPLSAAIMSHRWDLFDLLLARGANIHGAPKEEDHGHWVPHPLHVPMCAAAVAMARGQGRISAEPVQRCLDAGADINAAVLSQPFEDPDSWPAISWIRPVHLYLESIDSWEDERGVAEGLQDLLRKGASLDTAMEAPAGYYEVVQQSSYGIVRVGTYMYRLKALSPPVTTLLDKWPPDTLRQRSFLETIKILVRHGGLDPRPGKRLAKYDCSDDVGKEVVIAWQDLLAAVLNLVRTKEDRTGFLFDYIVAKGEYPKLGICDPSAAPWAPPIKRPVIGPLAYATVTRFILAGANINAVLSDARPQDPADKPQTALFKLCDRYACKSYHFFAYHLPRLVPERAAFLTWLVREAGADPTIKCIYWGETGCELRTAAELLRAEMGQFRVEERELAEELIKVLEK</sequence>
<dbReference type="EMBL" id="MU865999">
    <property type="protein sequence ID" value="KAK4443124.1"/>
    <property type="molecule type" value="Genomic_DNA"/>
</dbReference>
<dbReference type="SUPFAM" id="SSF48403">
    <property type="entry name" value="Ankyrin repeat"/>
    <property type="match status" value="1"/>
</dbReference>
<dbReference type="AlphaFoldDB" id="A0AAV9G4R5"/>